<feature type="coiled-coil region" evidence="1">
    <location>
        <begin position="487"/>
        <end position="514"/>
    </location>
</feature>
<evidence type="ECO:0000313" key="2">
    <source>
        <dbReference type="EMBL" id="MSU07669.1"/>
    </source>
</evidence>
<evidence type="ECO:0000313" key="3">
    <source>
        <dbReference type="Proteomes" id="UP000433181"/>
    </source>
</evidence>
<keyword evidence="3" id="KW-1185">Reference proteome</keyword>
<accession>A0A6I2UD48</accession>
<dbReference type="EMBL" id="VUNR01000002">
    <property type="protein sequence ID" value="MSU07669.1"/>
    <property type="molecule type" value="Genomic_DNA"/>
</dbReference>
<evidence type="ECO:0000256" key="1">
    <source>
        <dbReference type="SAM" id="Coils"/>
    </source>
</evidence>
<proteinExistence type="predicted"/>
<organism evidence="2 3">
    <name type="scientific">Anaerovibrio slackiae</name>
    <dbReference type="NCBI Taxonomy" id="2652309"/>
    <lineage>
        <taxon>Bacteria</taxon>
        <taxon>Bacillati</taxon>
        <taxon>Bacillota</taxon>
        <taxon>Negativicutes</taxon>
        <taxon>Selenomonadales</taxon>
        <taxon>Selenomonadaceae</taxon>
        <taxon>Anaerovibrio</taxon>
    </lineage>
</organism>
<reference evidence="2 3" key="1">
    <citation type="submission" date="2019-08" db="EMBL/GenBank/DDBJ databases">
        <title>In-depth cultivation of the pig gut microbiome towards novel bacterial diversity and tailored functional studies.</title>
        <authorList>
            <person name="Wylensek D."/>
            <person name="Hitch T.C.A."/>
            <person name="Clavel T."/>
        </authorList>
    </citation>
    <scope>NUCLEOTIDE SEQUENCE [LARGE SCALE GENOMIC DNA]</scope>
    <source>
        <strain evidence="2 3">WCA-693-APC-5D-A</strain>
    </source>
</reference>
<sequence length="600" mass="70353">MHTNTQLHKELANFLNDNADHPNLVAAFWINHLNFTHFLNSTKGWASLSNFDFSESSIKKIRNKVYEIYSPQINENFATYDIIEFVGKHHNNLNDSISHITNTCMKEKLTTLLNDVNEITQKLSAFIKKYSPHINELEFKRKIFLREKLTAITELLAQYRNHTEFIQNKYLYTGMKSDWKTINESIDNLSRYITEIRQHLHSCSLLNRTENGNQQQILNELIFMLRFGNAGQHNLEIVYIFLFEQKPESIAGTIELYEAYFTYIYELLKQHYPDIDDILFYKPDVAIDELCKPYVICNDAYKSNNRLNFFMLLKLIKQYKFYLKVSNTVITSAEALFLERLEEVLRLTKMPYIEYIPVFSNLQSYIMSNFGINNKELSKILSVTEGTISRNKNSNEFLKKHLWFWAAVTGYTLDFLEGNSTLEYYGRNTNTDSNRYLKTVAAITAASETFLTMTDYLVSFKNQLSSSGNSKKYILSDKYLSIIAAHSKELTDLIRKQREKIDNLQEKYQNYLVEVQPLKNINRTQASDKSEPDVASTPLKALEDFNEIVSMQFALCKEIFSLPYDHQKYELYNEYLQSLKNIQKAIYNSKHHLNQLPDMQ</sequence>
<dbReference type="GeneID" id="96777578"/>
<dbReference type="RefSeq" id="WP_154405428.1">
    <property type="nucleotide sequence ID" value="NZ_VUNR01000002.1"/>
</dbReference>
<dbReference type="AlphaFoldDB" id="A0A6I2UD48"/>
<gene>
    <name evidence="2" type="ORF">FYJ84_01480</name>
</gene>
<keyword evidence="1" id="KW-0175">Coiled coil</keyword>
<dbReference type="Proteomes" id="UP000433181">
    <property type="component" value="Unassembled WGS sequence"/>
</dbReference>
<comment type="caution">
    <text evidence="2">The sequence shown here is derived from an EMBL/GenBank/DDBJ whole genome shotgun (WGS) entry which is preliminary data.</text>
</comment>
<protein>
    <submittedName>
        <fullName evidence="2">Uncharacterized protein</fullName>
    </submittedName>
</protein>
<name>A0A6I2UD48_9FIRM</name>